<dbReference type="GO" id="GO:0043531">
    <property type="term" value="F:ADP binding"/>
    <property type="evidence" value="ECO:0007669"/>
    <property type="project" value="InterPro"/>
</dbReference>
<dbReference type="SUPFAM" id="SSF52058">
    <property type="entry name" value="L domain-like"/>
    <property type="match status" value="1"/>
</dbReference>
<sequence length="802" mass="90952">MAETISAAGSCLEPLFGCLLEAAGREVAAFLRIKSNWSDLEKARDSLRAVETTVRAAVTAEEDKLNVCDPQVEVWLKRVDELRPDAIDVDYSSLLGFSCLCQCTVHARRRASIGKRVVDALEEVNKLTEEGRQFRTFGFKPPPRAVSRLSQTETVGLEPMLAQVHDLLEKGESSIIGVWGQGGIGKTTLLHAFNNDLEKKDHNYQVVIFIEVSNSETLNTVEMQQTICDRLNLPWNESETVEKRAKFLVKALARKRFLLLLDDVRKRFRLEDVGIPTPDTKSQSKLILTSRFQEVCFQMGAQRSRIEMKVLDDAAAWNLFLSKLSNEAFAAVESPNFNKVVRDQARKIFFSCGGLPLALNVIGTAVAGLEGPREWISAANDINMLNNEDVDEMFYRLKYSYDRLKPTQQQCFLYCTLFPEYGSISKEPLVDYWLAEGLLLNDRQKGDQIIQSLISASLLQTSSSLSSKNARHWLHYSISTCHTRIRILPERLWLLKELRHLDLSVTAELEDTLNNCSKLFKLRVLNLFRSHYGISDVNDLNLDSLKALMFLGITIYAEDVLKKLNKTSPLAKSTYRLNLKYCRKMHSLKISDLNHLVHLEELYVESCYNLSTLDADAELTTSGLELLTLSVLPMLENVIVAPTPHHFRHIRKLAISSCPKLKNITWVLKLEMLERLVITNCDGLLKIVEEDSGDEAETMLEDKCIDDGQSACNSGDNTHAEFLNLRSIVLTDVKMLRSICKPRNFPSLETIRVEDCPNLRSIPLSSTYNCGKLKQVCGSVEWWEKLEWEDKEGKESKFFIPI</sequence>
<dbReference type="InterPro" id="IPR057135">
    <property type="entry name" value="At4g27190-like_LRR"/>
</dbReference>
<dbReference type="Gene3D" id="3.40.50.300">
    <property type="entry name" value="P-loop containing nucleotide triphosphate hydrolases"/>
    <property type="match status" value="1"/>
</dbReference>
<evidence type="ECO:0000256" key="3">
    <source>
        <dbReference type="ARBA" id="ARBA00022821"/>
    </source>
</evidence>
<protein>
    <recommendedName>
        <fullName evidence="5">AAA+ ATPase domain-containing protein</fullName>
    </recommendedName>
</protein>
<dbReference type="AlphaFoldDB" id="A0A811QHH3"/>
<dbReference type="Gene3D" id="1.10.10.10">
    <property type="entry name" value="Winged helix-like DNA-binding domain superfamily/Winged helix DNA-binding domain"/>
    <property type="match status" value="1"/>
</dbReference>
<evidence type="ECO:0000313" key="7">
    <source>
        <dbReference type="Proteomes" id="UP000604825"/>
    </source>
</evidence>
<reference evidence="6" key="1">
    <citation type="submission" date="2020-10" db="EMBL/GenBank/DDBJ databases">
        <authorList>
            <person name="Han B."/>
            <person name="Lu T."/>
            <person name="Zhao Q."/>
            <person name="Huang X."/>
            <person name="Zhao Y."/>
        </authorList>
    </citation>
    <scope>NUCLEOTIDE SEQUENCE</scope>
</reference>
<organism evidence="6 7">
    <name type="scientific">Miscanthus lutarioriparius</name>
    <dbReference type="NCBI Taxonomy" id="422564"/>
    <lineage>
        <taxon>Eukaryota</taxon>
        <taxon>Viridiplantae</taxon>
        <taxon>Streptophyta</taxon>
        <taxon>Embryophyta</taxon>
        <taxon>Tracheophyta</taxon>
        <taxon>Spermatophyta</taxon>
        <taxon>Magnoliopsida</taxon>
        <taxon>Liliopsida</taxon>
        <taxon>Poales</taxon>
        <taxon>Poaceae</taxon>
        <taxon>PACMAD clade</taxon>
        <taxon>Panicoideae</taxon>
        <taxon>Andropogonodae</taxon>
        <taxon>Andropogoneae</taxon>
        <taxon>Saccharinae</taxon>
        <taxon>Miscanthus</taxon>
    </lineage>
</organism>
<evidence type="ECO:0000259" key="5">
    <source>
        <dbReference type="SMART" id="SM00382"/>
    </source>
</evidence>
<proteinExistence type="inferred from homology"/>
<dbReference type="InterPro" id="IPR002182">
    <property type="entry name" value="NB-ARC"/>
</dbReference>
<name>A0A811QHH3_9POAL</name>
<dbReference type="Pfam" id="PF00931">
    <property type="entry name" value="NB-ARC"/>
    <property type="match status" value="1"/>
</dbReference>
<dbReference type="Proteomes" id="UP000604825">
    <property type="component" value="Unassembled WGS sequence"/>
</dbReference>
<dbReference type="InterPro" id="IPR003593">
    <property type="entry name" value="AAA+_ATPase"/>
</dbReference>
<dbReference type="PANTHER" id="PTHR33463">
    <property type="entry name" value="NB-ARC DOMAIN-CONTAINING PROTEIN-RELATED"/>
    <property type="match status" value="1"/>
</dbReference>
<accession>A0A811QHH3</accession>
<evidence type="ECO:0000256" key="2">
    <source>
        <dbReference type="ARBA" id="ARBA00022737"/>
    </source>
</evidence>
<dbReference type="InterPro" id="IPR027417">
    <property type="entry name" value="P-loop_NTPase"/>
</dbReference>
<evidence type="ECO:0000256" key="4">
    <source>
        <dbReference type="ARBA" id="ARBA00022840"/>
    </source>
</evidence>
<dbReference type="InterPro" id="IPR036388">
    <property type="entry name" value="WH-like_DNA-bd_sf"/>
</dbReference>
<comment type="caution">
    <text evidence="6">The sequence shown here is derived from an EMBL/GenBank/DDBJ whole genome shotgun (WGS) entry which is preliminary data.</text>
</comment>
<dbReference type="SUPFAM" id="SSF52540">
    <property type="entry name" value="P-loop containing nucleoside triphosphate hydrolases"/>
    <property type="match status" value="1"/>
</dbReference>
<dbReference type="PRINTS" id="PR00364">
    <property type="entry name" value="DISEASERSIST"/>
</dbReference>
<evidence type="ECO:0000313" key="6">
    <source>
        <dbReference type="EMBL" id="CAD6260290.1"/>
    </source>
</evidence>
<keyword evidence="4" id="KW-0067">ATP-binding</keyword>
<dbReference type="OrthoDB" id="664960at2759"/>
<dbReference type="EMBL" id="CAJGYO010000011">
    <property type="protein sequence ID" value="CAD6260290.1"/>
    <property type="molecule type" value="Genomic_DNA"/>
</dbReference>
<dbReference type="Pfam" id="PF23247">
    <property type="entry name" value="LRR_RPS2"/>
    <property type="match status" value="1"/>
</dbReference>
<keyword evidence="4" id="KW-0547">Nucleotide-binding</keyword>
<dbReference type="InterPro" id="IPR050905">
    <property type="entry name" value="Plant_NBS-LRR"/>
</dbReference>
<dbReference type="SMART" id="SM00382">
    <property type="entry name" value="AAA"/>
    <property type="match status" value="1"/>
</dbReference>
<evidence type="ECO:0000256" key="1">
    <source>
        <dbReference type="ARBA" id="ARBA00008894"/>
    </source>
</evidence>
<comment type="similarity">
    <text evidence="1">Belongs to the disease resistance NB-LRR family.</text>
</comment>
<dbReference type="Gene3D" id="1.10.8.430">
    <property type="entry name" value="Helical domain of apoptotic protease-activating factors"/>
    <property type="match status" value="1"/>
</dbReference>
<dbReference type="InterPro" id="IPR042197">
    <property type="entry name" value="Apaf_helical"/>
</dbReference>
<dbReference type="InterPro" id="IPR032675">
    <property type="entry name" value="LRR_dom_sf"/>
</dbReference>
<gene>
    <name evidence="6" type="ORF">NCGR_LOCUS43725</name>
</gene>
<dbReference type="GO" id="GO:0006952">
    <property type="term" value="P:defense response"/>
    <property type="evidence" value="ECO:0007669"/>
    <property type="project" value="UniProtKB-KW"/>
</dbReference>
<feature type="domain" description="AAA+ ATPase" evidence="5">
    <location>
        <begin position="172"/>
        <end position="312"/>
    </location>
</feature>
<dbReference type="Gene3D" id="3.80.10.10">
    <property type="entry name" value="Ribonuclease Inhibitor"/>
    <property type="match status" value="1"/>
</dbReference>
<dbReference type="GO" id="GO:0005524">
    <property type="term" value="F:ATP binding"/>
    <property type="evidence" value="ECO:0007669"/>
    <property type="project" value="UniProtKB-KW"/>
</dbReference>
<keyword evidence="7" id="KW-1185">Reference proteome</keyword>
<dbReference type="FunFam" id="3.40.50.300:FF:001091">
    <property type="entry name" value="Probable disease resistance protein At1g61300"/>
    <property type="match status" value="1"/>
</dbReference>
<keyword evidence="2" id="KW-0677">Repeat</keyword>
<keyword evidence="3" id="KW-0611">Plant defense</keyword>